<reference evidence="5 6" key="1">
    <citation type="journal article" date="2023" name="Int. J. Syst. Evol. Microbiol.">
        <title>Methylocystis iwaonis sp. nov., a type II methane-oxidizing bacterium from surface soil of a rice paddy field in Japan, and emended description of the genus Methylocystis (ex Whittenbury et al. 1970) Bowman et al. 1993.</title>
        <authorList>
            <person name="Kaise H."/>
            <person name="Sawadogo J.B."/>
            <person name="Alam M.S."/>
            <person name="Ueno C."/>
            <person name="Dianou D."/>
            <person name="Shinjo R."/>
            <person name="Asakawa S."/>
        </authorList>
    </citation>
    <scope>NUCLEOTIDE SEQUENCE [LARGE SCALE GENOMIC DNA]</scope>
    <source>
        <strain evidence="5 6">SS37A-Re</strain>
    </source>
</reference>
<dbReference type="PANTHER" id="PTHR43464">
    <property type="entry name" value="METHYLTRANSFERASE"/>
    <property type="match status" value="1"/>
</dbReference>
<evidence type="ECO:0000313" key="5">
    <source>
        <dbReference type="EMBL" id="BDV35132.1"/>
    </source>
</evidence>
<evidence type="ECO:0000259" key="4">
    <source>
        <dbReference type="Pfam" id="PF08241"/>
    </source>
</evidence>
<dbReference type="RefSeq" id="WP_281928480.1">
    <property type="nucleotide sequence ID" value="NZ_AP027142.1"/>
</dbReference>
<sequence length="240" mass="27316">MSNGWEESASAWIAAQGERGDFGREHVLDPVIMERVSGKLFERALDVGCGEGRFCRALKLKGIHVVGIDPTEELISHARQRDPDGDYRIGGAESLPFAAESFDLVVSYLTLLDIDDFRAALAEMTRVLKPGGTLLIANLNSFITSCSSGWITDQDGNCLYYPVDRYLEEFPEWVEWSGIRVKNWHRPLASYMKELLAQGLTLTFFDEPQPQSRDDPEREARYRRAPWFLVMEWRLPQNSP</sequence>
<evidence type="ECO:0000313" key="6">
    <source>
        <dbReference type="Proteomes" id="UP001317629"/>
    </source>
</evidence>
<dbReference type="GO" id="GO:0032259">
    <property type="term" value="P:methylation"/>
    <property type="evidence" value="ECO:0007669"/>
    <property type="project" value="UniProtKB-KW"/>
</dbReference>
<gene>
    <name evidence="5" type="ORF">SS37A_26610</name>
</gene>
<dbReference type="CDD" id="cd02440">
    <property type="entry name" value="AdoMet_MTases"/>
    <property type="match status" value="1"/>
</dbReference>
<keyword evidence="3" id="KW-0949">S-adenosyl-L-methionine</keyword>
<dbReference type="PANTHER" id="PTHR43464:SF19">
    <property type="entry name" value="UBIQUINONE BIOSYNTHESIS O-METHYLTRANSFERASE, MITOCHONDRIAL"/>
    <property type="match status" value="1"/>
</dbReference>
<dbReference type="EMBL" id="AP027142">
    <property type="protein sequence ID" value="BDV35132.1"/>
    <property type="molecule type" value="Genomic_DNA"/>
</dbReference>
<accession>A0ABM8EAW4</accession>
<dbReference type="Gene3D" id="3.40.50.150">
    <property type="entry name" value="Vaccinia Virus protein VP39"/>
    <property type="match status" value="1"/>
</dbReference>
<dbReference type="Pfam" id="PF08241">
    <property type="entry name" value="Methyltransf_11"/>
    <property type="match status" value="1"/>
</dbReference>
<name>A0ABM8EAW4_9HYPH</name>
<dbReference type="GO" id="GO:0008168">
    <property type="term" value="F:methyltransferase activity"/>
    <property type="evidence" value="ECO:0007669"/>
    <property type="project" value="UniProtKB-KW"/>
</dbReference>
<keyword evidence="1 5" id="KW-0489">Methyltransferase</keyword>
<dbReference type="SUPFAM" id="SSF53335">
    <property type="entry name" value="S-adenosyl-L-methionine-dependent methyltransferases"/>
    <property type="match status" value="1"/>
</dbReference>
<keyword evidence="6" id="KW-1185">Reference proteome</keyword>
<dbReference type="InterPro" id="IPR013216">
    <property type="entry name" value="Methyltransf_11"/>
</dbReference>
<evidence type="ECO:0000256" key="2">
    <source>
        <dbReference type="ARBA" id="ARBA00022679"/>
    </source>
</evidence>
<proteinExistence type="predicted"/>
<evidence type="ECO:0000256" key="3">
    <source>
        <dbReference type="ARBA" id="ARBA00022691"/>
    </source>
</evidence>
<evidence type="ECO:0000256" key="1">
    <source>
        <dbReference type="ARBA" id="ARBA00022603"/>
    </source>
</evidence>
<dbReference type="Proteomes" id="UP001317629">
    <property type="component" value="Chromosome"/>
</dbReference>
<organism evidence="5 6">
    <name type="scientific">Methylocystis iwaonis</name>
    <dbReference type="NCBI Taxonomy" id="2885079"/>
    <lineage>
        <taxon>Bacteria</taxon>
        <taxon>Pseudomonadati</taxon>
        <taxon>Pseudomonadota</taxon>
        <taxon>Alphaproteobacteria</taxon>
        <taxon>Hyphomicrobiales</taxon>
        <taxon>Methylocystaceae</taxon>
        <taxon>Methylocystis</taxon>
    </lineage>
</organism>
<dbReference type="InterPro" id="IPR029063">
    <property type="entry name" value="SAM-dependent_MTases_sf"/>
</dbReference>
<keyword evidence="2" id="KW-0808">Transferase</keyword>
<protein>
    <submittedName>
        <fullName evidence="5">Methyltransferase</fullName>
    </submittedName>
</protein>
<feature type="domain" description="Methyltransferase type 11" evidence="4">
    <location>
        <begin position="45"/>
        <end position="136"/>
    </location>
</feature>